<reference evidence="2 3" key="1">
    <citation type="journal article" date="2011" name="Stand. Genomic Sci.">
        <title>Complete genome sequence of Treponema succinifaciens type strain (6091).</title>
        <authorList>
            <person name="Han C."/>
            <person name="Gronow S."/>
            <person name="Teshima H."/>
            <person name="Lapidus A."/>
            <person name="Nolan M."/>
            <person name="Lucas S."/>
            <person name="Hammon N."/>
            <person name="Deshpande S."/>
            <person name="Cheng J.F."/>
            <person name="Zeytun A."/>
            <person name="Tapia R."/>
            <person name="Goodwin L."/>
            <person name="Pitluck S."/>
            <person name="Liolios K."/>
            <person name="Pagani I."/>
            <person name="Ivanova N."/>
            <person name="Mavromatis K."/>
            <person name="Mikhailova N."/>
            <person name="Huntemann M."/>
            <person name="Pati A."/>
            <person name="Chen A."/>
            <person name="Palaniappan K."/>
            <person name="Land M."/>
            <person name="Hauser L."/>
            <person name="Brambilla E.M."/>
            <person name="Rohde M."/>
            <person name="Goker M."/>
            <person name="Woyke T."/>
            <person name="Bristow J."/>
            <person name="Eisen J.A."/>
            <person name="Markowitz V."/>
            <person name="Hugenholtz P."/>
            <person name="Kyrpides N.C."/>
            <person name="Klenk H.P."/>
            <person name="Detter J.C."/>
        </authorList>
    </citation>
    <scope>NUCLEOTIDE SEQUENCE [LARGE SCALE GENOMIC DNA]</scope>
    <source>
        <strain evidence="3">ATCC 33096 / DSM 2489 / 6091</strain>
    </source>
</reference>
<keyword evidence="3" id="KW-1185">Reference proteome</keyword>
<dbReference type="STRING" id="869209.Tresu_2358"/>
<keyword evidence="1" id="KW-1133">Transmembrane helix</keyword>
<dbReference type="Proteomes" id="UP000006852">
    <property type="component" value="Chromosome"/>
</dbReference>
<evidence type="ECO:0000256" key="1">
    <source>
        <dbReference type="SAM" id="Phobius"/>
    </source>
</evidence>
<feature type="transmembrane region" description="Helical" evidence="1">
    <location>
        <begin position="30"/>
        <end position="50"/>
    </location>
</feature>
<dbReference type="eggNOG" id="ENOG502ZQCQ">
    <property type="taxonomic scope" value="Bacteria"/>
</dbReference>
<reference evidence="3" key="2">
    <citation type="submission" date="2011-04" db="EMBL/GenBank/DDBJ databases">
        <title>The complete genome of chromosome of Treponema succinifaciens DSM 2489.</title>
        <authorList>
            <person name="Lucas S."/>
            <person name="Copeland A."/>
            <person name="Lapidus A."/>
            <person name="Bruce D."/>
            <person name="Goodwin L."/>
            <person name="Pitluck S."/>
            <person name="Peters L."/>
            <person name="Kyrpides N."/>
            <person name="Mavromatis K."/>
            <person name="Ivanova N."/>
            <person name="Ovchinnikova G."/>
            <person name="Teshima H."/>
            <person name="Detter J.C."/>
            <person name="Tapia R."/>
            <person name="Han C."/>
            <person name="Land M."/>
            <person name="Hauser L."/>
            <person name="Markowitz V."/>
            <person name="Cheng J.-F."/>
            <person name="Hugenholtz P."/>
            <person name="Woyke T."/>
            <person name="Wu D."/>
            <person name="Gronow S."/>
            <person name="Wellnitz S."/>
            <person name="Brambilla E."/>
            <person name="Klenk H.-P."/>
            <person name="Eisen J.A."/>
        </authorList>
    </citation>
    <scope>NUCLEOTIDE SEQUENCE [LARGE SCALE GENOMIC DNA]</scope>
    <source>
        <strain evidence="3">ATCC 33096 / DSM 2489 / 6091</strain>
    </source>
</reference>
<sequence>MWFYQKQPFVVDALLFVEIKFFKIYNGSMLTYFIAAAAFALIIFLLNLYIKFKSLENKNSEIKARKIRSENAKKKGLLVSCPICGSSLLPGEDLVSRVYRPMNVPDQLCTINGCPHCYPRVEPGLKRICPVCHKEIPLSDGHLVARLFNKTEGKKHVIVTGCNSCCKGKK</sequence>
<evidence type="ECO:0000313" key="2">
    <source>
        <dbReference type="EMBL" id="AEB15221.1"/>
    </source>
</evidence>
<dbReference type="AlphaFoldDB" id="F2NXL5"/>
<organism evidence="2 3">
    <name type="scientific">Treponema succinifaciens (strain ATCC 33096 / DSM 2489 / 6091)</name>
    <dbReference type="NCBI Taxonomy" id="869209"/>
    <lineage>
        <taxon>Bacteria</taxon>
        <taxon>Pseudomonadati</taxon>
        <taxon>Spirochaetota</taxon>
        <taxon>Spirochaetia</taxon>
        <taxon>Spirochaetales</taxon>
        <taxon>Treponemataceae</taxon>
        <taxon>Treponema</taxon>
    </lineage>
</organism>
<keyword evidence="1" id="KW-0472">Membrane</keyword>
<evidence type="ECO:0000313" key="3">
    <source>
        <dbReference type="Proteomes" id="UP000006852"/>
    </source>
</evidence>
<name>F2NXL5_TRES6</name>
<gene>
    <name evidence="2" type="ordered locus">Tresu_2358</name>
</gene>
<dbReference type="KEGG" id="tsu:Tresu_2358"/>
<accession>F2NXL5</accession>
<dbReference type="HOGENOM" id="CLU_133861_0_0_12"/>
<keyword evidence="1" id="KW-0812">Transmembrane</keyword>
<protein>
    <submittedName>
        <fullName evidence="2">Uncharacterized protein</fullName>
    </submittedName>
</protein>
<dbReference type="EMBL" id="CP002631">
    <property type="protein sequence ID" value="AEB15221.1"/>
    <property type="molecule type" value="Genomic_DNA"/>
</dbReference>
<proteinExistence type="predicted"/>